<dbReference type="PANTHER" id="PTHR43004:SF19">
    <property type="entry name" value="BINDING MONOOXYGENASE, PUTATIVE (JCVI)-RELATED"/>
    <property type="match status" value="1"/>
</dbReference>
<dbReference type="EMBL" id="JBHUFV010000043">
    <property type="protein sequence ID" value="MFD1935519.1"/>
    <property type="molecule type" value="Genomic_DNA"/>
</dbReference>
<dbReference type="Gene3D" id="3.30.70.2450">
    <property type="match status" value="1"/>
</dbReference>
<feature type="region of interest" description="Disordered" evidence="5">
    <location>
        <begin position="398"/>
        <end position="427"/>
    </location>
</feature>
<keyword evidence="7" id="KW-0560">Oxidoreductase</keyword>
<comment type="cofactor">
    <cofactor evidence="1">
        <name>FAD</name>
        <dbReference type="ChEBI" id="CHEBI:57692"/>
    </cofactor>
</comment>
<dbReference type="Proteomes" id="UP001597368">
    <property type="component" value="Unassembled WGS sequence"/>
</dbReference>
<proteinExistence type="inferred from homology"/>
<dbReference type="PRINTS" id="PR00420">
    <property type="entry name" value="RNGMNOXGNASE"/>
</dbReference>
<dbReference type="GO" id="GO:0004497">
    <property type="term" value="F:monooxygenase activity"/>
    <property type="evidence" value="ECO:0007669"/>
    <property type="project" value="UniProtKB-KW"/>
</dbReference>
<evidence type="ECO:0000313" key="8">
    <source>
        <dbReference type="Proteomes" id="UP001597368"/>
    </source>
</evidence>
<dbReference type="Pfam" id="PF01494">
    <property type="entry name" value="FAD_binding_3"/>
    <property type="match status" value="1"/>
</dbReference>
<dbReference type="InterPro" id="IPR050641">
    <property type="entry name" value="RIFMO-like"/>
</dbReference>
<evidence type="ECO:0000313" key="7">
    <source>
        <dbReference type="EMBL" id="MFD1935519.1"/>
    </source>
</evidence>
<sequence>MTTGTTQVLVAGAGPTGLTLSVDLARRGIDHLLVDAGQAPAIGSRGKGLQPRSLEVLDDLGVIDEILANGTVGLPLRVYQGHELAVELATATATGARPGVPYPDLVMLPEWRVEQILRDRLTALGGQVLYGAALSAFTQDEDGVTATLANGQIVRARYLVGSDGGHSTVRHLLDATMDGRTHDDQFFLVGDVKIQGLAADASSAWFGEDGSYLAVAPLPNAGGAWQYQASVLPGADGSVPEPTLEIFREQFSSRSGHTGVTLTDATWLSRYRFNARMVRRYRYGRVFLAGDAAHVHSPAGGQGMNTGIQDAYNLGWKLAAALAGASEEILDSYGAERIPVAAKVLADSSRGFESVFVLKGLRRFLRDHVLFPLIKRPAIISRMLAKTSQLDIAYPDSPLTVAGGPRRGPKAGDRAPDARGTTPDGAPLRLFDVTRGPHWTLLGFGVETTHPLATLHGTHVSVLQVADSGQTGCPKALIGQEAPRLYRARPGTLVLIRPDGYIAVRSDDARVVADYLDRTLSPPARPHRARSENAGRRRQRVRR</sequence>
<dbReference type="InterPro" id="IPR036188">
    <property type="entry name" value="FAD/NAD-bd_sf"/>
</dbReference>
<dbReference type="NCBIfam" id="NF004832">
    <property type="entry name" value="PRK06184.1"/>
    <property type="match status" value="1"/>
</dbReference>
<dbReference type="PANTHER" id="PTHR43004">
    <property type="entry name" value="TRK SYSTEM POTASSIUM UPTAKE PROTEIN"/>
    <property type="match status" value="1"/>
</dbReference>
<dbReference type="SUPFAM" id="SSF52833">
    <property type="entry name" value="Thioredoxin-like"/>
    <property type="match status" value="1"/>
</dbReference>
<comment type="similarity">
    <text evidence="2">Belongs to the PheA/TfdB FAD monooxygenase family.</text>
</comment>
<feature type="region of interest" description="Disordered" evidence="5">
    <location>
        <begin position="520"/>
        <end position="543"/>
    </location>
</feature>
<accession>A0ABW4T506</accession>
<keyword evidence="7" id="KW-0503">Monooxygenase</keyword>
<evidence type="ECO:0000256" key="1">
    <source>
        <dbReference type="ARBA" id="ARBA00001974"/>
    </source>
</evidence>
<evidence type="ECO:0000259" key="6">
    <source>
        <dbReference type="Pfam" id="PF01494"/>
    </source>
</evidence>
<name>A0ABW4T506_9ACTN</name>
<comment type="caution">
    <text evidence="7">The sequence shown here is derived from an EMBL/GenBank/DDBJ whole genome shotgun (WGS) entry which is preliminary data.</text>
</comment>
<dbReference type="Gene3D" id="3.50.50.60">
    <property type="entry name" value="FAD/NAD(P)-binding domain"/>
    <property type="match status" value="1"/>
</dbReference>
<dbReference type="InterPro" id="IPR002938">
    <property type="entry name" value="FAD-bd"/>
</dbReference>
<keyword evidence="4" id="KW-0274">FAD</keyword>
<dbReference type="RefSeq" id="WP_379575635.1">
    <property type="nucleotide sequence ID" value="NZ_JBHUFV010000043.1"/>
</dbReference>
<gene>
    <name evidence="7" type="ORF">ACFSKW_29015</name>
</gene>
<dbReference type="Pfam" id="PF21274">
    <property type="entry name" value="Rng_hyd_C"/>
    <property type="match status" value="1"/>
</dbReference>
<keyword evidence="8" id="KW-1185">Reference proteome</keyword>
<evidence type="ECO:0000256" key="5">
    <source>
        <dbReference type="SAM" id="MobiDB-lite"/>
    </source>
</evidence>
<protein>
    <submittedName>
        <fullName evidence="7">FAD-dependent monooxygenase</fullName>
    </submittedName>
</protein>
<reference evidence="8" key="1">
    <citation type="journal article" date="2019" name="Int. J. Syst. Evol. Microbiol.">
        <title>The Global Catalogue of Microorganisms (GCM) 10K type strain sequencing project: providing services to taxonomists for standard genome sequencing and annotation.</title>
        <authorList>
            <consortium name="The Broad Institute Genomics Platform"/>
            <consortium name="The Broad Institute Genome Sequencing Center for Infectious Disease"/>
            <person name="Wu L."/>
            <person name="Ma J."/>
        </authorList>
    </citation>
    <scope>NUCLEOTIDE SEQUENCE [LARGE SCALE GENOMIC DNA]</scope>
    <source>
        <strain evidence="8">ICMP 6774ER</strain>
    </source>
</reference>
<keyword evidence="3" id="KW-0285">Flavoprotein</keyword>
<dbReference type="Gene3D" id="3.40.30.120">
    <property type="match status" value="1"/>
</dbReference>
<evidence type="ECO:0000256" key="2">
    <source>
        <dbReference type="ARBA" id="ARBA00007801"/>
    </source>
</evidence>
<organism evidence="7 8">
    <name type="scientific">Nonomuraea mangrovi</name>
    <dbReference type="NCBI Taxonomy" id="2316207"/>
    <lineage>
        <taxon>Bacteria</taxon>
        <taxon>Bacillati</taxon>
        <taxon>Actinomycetota</taxon>
        <taxon>Actinomycetes</taxon>
        <taxon>Streptosporangiales</taxon>
        <taxon>Streptosporangiaceae</taxon>
        <taxon>Nonomuraea</taxon>
    </lineage>
</organism>
<evidence type="ECO:0000256" key="4">
    <source>
        <dbReference type="ARBA" id="ARBA00022827"/>
    </source>
</evidence>
<evidence type="ECO:0000256" key="3">
    <source>
        <dbReference type="ARBA" id="ARBA00022630"/>
    </source>
</evidence>
<dbReference type="InterPro" id="IPR036249">
    <property type="entry name" value="Thioredoxin-like_sf"/>
</dbReference>
<feature type="domain" description="FAD-binding" evidence="6">
    <location>
        <begin position="6"/>
        <end position="346"/>
    </location>
</feature>
<dbReference type="SUPFAM" id="SSF51905">
    <property type="entry name" value="FAD/NAD(P)-binding domain"/>
    <property type="match status" value="1"/>
</dbReference>